<dbReference type="PANTHER" id="PTHR33444">
    <property type="entry name" value="SI:DKEY-19B23.12-RELATED"/>
    <property type="match status" value="1"/>
</dbReference>
<evidence type="ECO:0000313" key="2">
    <source>
        <dbReference type="Proteomes" id="UP000008143"/>
    </source>
</evidence>
<feature type="transmembrane region" description="Helical" evidence="1">
    <location>
        <begin position="87"/>
        <end position="107"/>
    </location>
</feature>
<evidence type="ECO:0000256" key="1">
    <source>
        <dbReference type="SAM" id="Phobius"/>
    </source>
</evidence>
<feature type="transmembrane region" description="Helical" evidence="1">
    <location>
        <begin position="150"/>
        <end position="166"/>
    </location>
</feature>
<reference evidence="3" key="1">
    <citation type="submission" date="2025-08" db="UniProtKB">
        <authorList>
            <consortium name="RefSeq"/>
        </authorList>
    </citation>
    <scope>IDENTIFICATION</scope>
    <source>
        <strain evidence="3">Nigerian</strain>
        <tissue evidence="3">Liver and blood</tissue>
    </source>
</reference>
<protein>
    <submittedName>
        <fullName evidence="3">Transmembrane protein 272 isoform X1</fullName>
    </submittedName>
</protein>
<keyword evidence="1" id="KW-1133">Transmembrane helix</keyword>
<dbReference type="RefSeq" id="XP_004913747.1">
    <property type="nucleotide sequence ID" value="XM_004913690.4"/>
</dbReference>
<dbReference type="OrthoDB" id="6157510at2759"/>
<organism evidence="2 3">
    <name type="scientific">Xenopus tropicalis</name>
    <name type="common">Western clawed frog</name>
    <name type="synonym">Silurana tropicalis</name>
    <dbReference type="NCBI Taxonomy" id="8364"/>
    <lineage>
        <taxon>Eukaryota</taxon>
        <taxon>Metazoa</taxon>
        <taxon>Chordata</taxon>
        <taxon>Craniata</taxon>
        <taxon>Vertebrata</taxon>
        <taxon>Euteleostomi</taxon>
        <taxon>Amphibia</taxon>
        <taxon>Batrachia</taxon>
        <taxon>Anura</taxon>
        <taxon>Pipoidea</taxon>
        <taxon>Pipidae</taxon>
        <taxon>Xenopodinae</taxon>
        <taxon>Xenopus</taxon>
        <taxon>Silurana</taxon>
    </lineage>
</organism>
<proteinExistence type="predicted"/>
<keyword evidence="1 3" id="KW-0812">Transmembrane</keyword>
<keyword evidence="1" id="KW-0472">Membrane</keyword>
<dbReference type="PANTHER" id="PTHR33444:SF2">
    <property type="entry name" value="MARVEL DOMAIN-CONTAINING PROTEIN"/>
    <property type="match status" value="1"/>
</dbReference>
<feature type="transmembrane region" description="Helical" evidence="1">
    <location>
        <begin position="172"/>
        <end position="191"/>
    </location>
</feature>
<feature type="transmembrane region" description="Helical" evidence="1">
    <location>
        <begin position="50"/>
        <end position="75"/>
    </location>
</feature>
<name>A0A8J0R0K8_XENTR</name>
<evidence type="ECO:0000313" key="3">
    <source>
        <dbReference type="RefSeq" id="XP_004913747.1"/>
    </source>
</evidence>
<evidence type="ECO:0000313" key="4">
    <source>
        <dbReference type="Xenbase" id="XB-GENE-29077671"/>
    </source>
</evidence>
<accession>A0A8J0R0K8</accession>
<dbReference type="AlphaFoldDB" id="A0A8J0R0K8"/>
<feature type="transmembrane region" description="Helical" evidence="1">
    <location>
        <begin position="113"/>
        <end position="138"/>
    </location>
</feature>
<gene>
    <name evidence="3 4" type="primary">LOC100485199</name>
</gene>
<dbReference type="GeneID" id="100485199"/>
<keyword evidence="2" id="KW-1185">Reference proteome</keyword>
<dbReference type="InterPro" id="IPR040350">
    <property type="entry name" value="TMEM272"/>
</dbReference>
<dbReference type="AGR" id="Xenbase:XB-GENE-29077671"/>
<dbReference type="Proteomes" id="UP000008143">
    <property type="component" value="Chromosome 4"/>
</dbReference>
<sequence length="193" mass="21839">MSLWLISTSAILLGRGRRGGERMVLGAEQKKKRRAETVAQNKLCHKPDLFTVGVVLVITVLCIIGITFIIIGASYLDDCALERHIPIYVLVQGIHFLLLAAAIAIFFTSDHFVLLFLFLCILGTFWFCWLIMGSIWVFQHHINYHGKCQDVLFLFAFWMLIVQYIGLSIAFLASVIYCCFLCIMLWACVAVNG</sequence>
<dbReference type="Xenbase" id="XB-GENE-29077671">
    <property type="gene designation" value="LOC100485199"/>
</dbReference>